<accession>A0AAV2QFN1</accession>
<dbReference type="AlphaFoldDB" id="A0AAV2QFN1"/>
<feature type="compositionally biased region" description="Basic and acidic residues" evidence="1">
    <location>
        <begin position="76"/>
        <end position="85"/>
    </location>
</feature>
<gene>
    <name evidence="2" type="ORF">MNOR_LOCUS10708</name>
</gene>
<evidence type="ECO:0000256" key="1">
    <source>
        <dbReference type="SAM" id="MobiDB-lite"/>
    </source>
</evidence>
<evidence type="ECO:0000313" key="2">
    <source>
        <dbReference type="EMBL" id="CAL4078632.1"/>
    </source>
</evidence>
<feature type="compositionally biased region" description="Polar residues" evidence="1">
    <location>
        <begin position="37"/>
        <end position="48"/>
    </location>
</feature>
<proteinExistence type="predicted"/>
<feature type="compositionally biased region" description="Basic and acidic residues" evidence="1">
    <location>
        <begin position="1"/>
        <end position="30"/>
    </location>
</feature>
<protein>
    <submittedName>
        <fullName evidence="2">Uncharacterized protein</fullName>
    </submittedName>
</protein>
<feature type="region of interest" description="Disordered" evidence="1">
    <location>
        <begin position="1"/>
        <end position="105"/>
    </location>
</feature>
<name>A0AAV2QFN1_MEGNR</name>
<keyword evidence="3" id="KW-1185">Reference proteome</keyword>
<dbReference type="Proteomes" id="UP001497623">
    <property type="component" value="Unassembled WGS sequence"/>
</dbReference>
<organism evidence="2 3">
    <name type="scientific">Meganyctiphanes norvegica</name>
    <name type="common">Northern krill</name>
    <name type="synonym">Thysanopoda norvegica</name>
    <dbReference type="NCBI Taxonomy" id="48144"/>
    <lineage>
        <taxon>Eukaryota</taxon>
        <taxon>Metazoa</taxon>
        <taxon>Ecdysozoa</taxon>
        <taxon>Arthropoda</taxon>
        <taxon>Crustacea</taxon>
        <taxon>Multicrustacea</taxon>
        <taxon>Malacostraca</taxon>
        <taxon>Eumalacostraca</taxon>
        <taxon>Eucarida</taxon>
        <taxon>Euphausiacea</taxon>
        <taxon>Euphausiidae</taxon>
        <taxon>Meganyctiphanes</taxon>
    </lineage>
</organism>
<dbReference type="EMBL" id="CAXKWB010005480">
    <property type="protein sequence ID" value="CAL4078632.1"/>
    <property type="molecule type" value="Genomic_DNA"/>
</dbReference>
<sequence>MPQSDIERKKALKTKENRLTLENIDMKFPPEDDQAPKASSPSEVQQPQPDEDASVEVHGRIKRRKSEGSESPAADHQSRSMRASEEAETFVSYEQPFSRQRLTNR</sequence>
<comment type="caution">
    <text evidence="2">The sequence shown here is derived from an EMBL/GenBank/DDBJ whole genome shotgun (WGS) entry which is preliminary data.</text>
</comment>
<reference evidence="2 3" key="1">
    <citation type="submission" date="2024-05" db="EMBL/GenBank/DDBJ databases">
        <authorList>
            <person name="Wallberg A."/>
        </authorList>
    </citation>
    <scope>NUCLEOTIDE SEQUENCE [LARGE SCALE GENOMIC DNA]</scope>
</reference>
<feature type="compositionally biased region" description="Polar residues" evidence="1">
    <location>
        <begin position="95"/>
        <end position="105"/>
    </location>
</feature>
<evidence type="ECO:0000313" key="3">
    <source>
        <dbReference type="Proteomes" id="UP001497623"/>
    </source>
</evidence>